<dbReference type="Pfam" id="PF02990">
    <property type="entry name" value="EMP70"/>
    <property type="match status" value="1"/>
</dbReference>
<dbReference type="GO" id="GO:0006915">
    <property type="term" value="P:apoptotic process"/>
    <property type="evidence" value="ECO:0007669"/>
    <property type="project" value="InterPro"/>
</dbReference>
<evidence type="ECO:0000259" key="9">
    <source>
        <dbReference type="Pfam" id="PF02096"/>
    </source>
</evidence>
<dbReference type="InterPro" id="IPR004240">
    <property type="entry name" value="EMP70"/>
</dbReference>
<accession>A0AAW1MIA9</accession>
<feature type="transmembrane region" description="Helical" evidence="8">
    <location>
        <begin position="628"/>
        <end position="653"/>
    </location>
</feature>
<keyword evidence="4" id="KW-0732">Signal</keyword>
<comment type="subcellular location">
    <subcellularLocation>
        <location evidence="1 7">Membrane</location>
        <topology evidence="1 7">Multi-pass membrane protein</topology>
    </subcellularLocation>
</comment>
<evidence type="ECO:0000313" key="10">
    <source>
        <dbReference type="EMBL" id="KAK9746003.1"/>
    </source>
</evidence>
<feature type="transmembrane region" description="Helical" evidence="8">
    <location>
        <begin position="730"/>
        <end position="756"/>
    </location>
</feature>
<evidence type="ECO:0000256" key="1">
    <source>
        <dbReference type="ARBA" id="ARBA00004141"/>
    </source>
</evidence>
<feature type="transmembrane region" description="Helical" evidence="8">
    <location>
        <begin position="665"/>
        <end position="688"/>
    </location>
</feature>
<keyword evidence="6 8" id="KW-0472">Membrane</keyword>
<dbReference type="InterPro" id="IPR028055">
    <property type="entry name" value="YidC/Oxa/ALB_C"/>
</dbReference>
<keyword evidence="11" id="KW-1185">Reference proteome</keyword>
<feature type="transmembrane region" description="Helical" evidence="8">
    <location>
        <begin position="891"/>
        <end position="915"/>
    </location>
</feature>
<comment type="caution">
    <text evidence="10">The sequence shown here is derived from an EMBL/GenBank/DDBJ whole genome shotgun (WGS) entry which is preliminary data.</text>
</comment>
<evidence type="ECO:0000256" key="7">
    <source>
        <dbReference type="RuleBase" id="RU003945"/>
    </source>
</evidence>
<dbReference type="GO" id="GO:0072657">
    <property type="term" value="P:protein localization to membrane"/>
    <property type="evidence" value="ECO:0007669"/>
    <property type="project" value="TreeGrafter"/>
</dbReference>
<organism evidence="10 11">
    <name type="scientific">Popillia japonica</name>
    <name type="common">Japanese beetle</name>
    <dbReference type="NCBI Taxonomy" id="7064"/>
    <lineage>
        <taxon>Eukaryota</taxon>
        <taxon>Metazoa</taxon>
        <taxon>Ecdysozoa</taxon>
        <taxon>Arthropoda</taxon>
        <taxon>Hexapoda</taxon>
        <taxon>Insecta</taxon>
        <taxon>Pterygota</taxon>
        <taxon>Neoptera</taxon>
        <taxon>Endopterygota</taxon>
        <taxon>Coleoptera</taxon>
        <taxon>Polyphaga</taxon>
        <taxon>Scarabaeiformia</taxon>
        <taxon>Scarabaeidae</taxon>
        <taxon>Rutelinae</taxon>
        <taxon>Popillia</taxon>
    </lineage>
</organism>
<dbReference type="InterPro" id="IPR019368">
    <property type="entry name" value="Ribosomal_mS29"/>
</dbReference>
<dbReference type="AlphaFoldDB" id="A0AAW1MIA9"/>
<dbReference type="PANTHER" id="PTHR10766:SF41">
    <property type="entry name" value="TRANSMEMBRANE 9 SUPERFAMILY MEMBER 3"/>
    <property type="match status" value="1"/>
</dbReference>
<sequence length="1244" mass="142657">MNTVCCTANFSTFLRISLSKQRLVPSIVNSITSKAPILSNNVRKYSSQEAAIKSQPGVFQSISESAPVEYLQNFLVYVHEQSGLPWWATIVATTILLRSCITVPFAIYQQSILAKVENITAEMPAIAKELQKETAMAVQMYKWDAKMAKYQYKQSLKKQWNKLVIRDNCHPFKASILLWFQIPLWVSYSMSLRNLVYLLPKGDLGAHLIFMELSIGGFGWIPNLTEVDASYILPVALGLINLANIELQSLSRSKAQSKFQKYLTYFIRGISIVMVPIAASVPSCLALYWTTSSVYGLVQSLILMSPKVKRVFHIPRTPSELENPYDHVISNFKNKYLSNIKLKKGDEHTHIYEDGEEVVLWMNTVGPYHNRQETYAYFSLPFCKGPKESINHYHETLSEALQGVELEISGLDIQFKRDVPKIKYCEVQLHEEKYKALVYAVKNHYWYQMYLDDLPIWGIVGEVTESNYYIWTHKKFEIGRNWGIVGEVTESNYYIWTHKKFEIGRNGDQIVDVNITSEDKVPLTREGKLSFTYEVIWKTSNIKFADRFDKYLDPSFFQHRIHWFSIFNSFMMVIFLVGLVSMILMRTLRKDYARYSKDEELDDMERDLGDEYGWKQVHGDVFRPASHAMLFSALVGSGYQLTTVALSVIIFAILGELYTERGSLLSTAIFVYAATSPVNGYFGGSLYARMGGKLWIRQMLASAFLLPALLCGTAFCINFIAIYYHASRAIPFGTMVAVTCICLFIILPLTLVGTVLGRNLAGQPDHPCRINAVPRPIPEKKWFMEPGVIILLGGVLPFASIFIEMYFIFTSFWAYKIYYVYGFMLLVLVILLIVVVCVTIVCSYFLLNAEDYRWQWTSFLAAGSTAAYVYAYSIYYFFFKTKMYGLFQTTFYFGYMAVFSLGLGIMCGTVGYIGFTRYLQKSKNISFNTVAYQNHSKFKQEALQNHALCKPVMKFVIYGKKGSGRSIALAHIVHYGYMNKFLLVHVPWVGTWMRRCKEYSNSTTKEGYVDLNLDAVTWLTHFKHQNLDLLNNPELVTATEYTWSKREITPKGSKLLDLVEHGINRVKYASDCVVAVAEEIKLLSSSGKCRTLVAVDGYNAFFYPHTRVYTEKKEVVHPHKVTLSQAFLALTKHNWTNGVCVLTVDEIAVGEKDQSSHFPRYLLGKSGFEHLDPFIPVEIPDYTNKEFTSCMDYYKDRKWVRDFPGIDDELRATSGFIFFFVIFICRDFVLNISPPFFSLLLMLF</sequence>
<feature type="transmembrane region" description="Helical" evidence="8">
    <location>
        <begin position="821"/>
        <end position="847"/>
    </location>
</feature>
<dbReference type="EMBL" id="JASPKY010000043">
    <property type="protein sequence ID" value="KAK9746003.1"/>
    <property type="molecule type" value="Genomic_DNA"/>
</dbReference>
<evidence type="ECO:0000256" key="4">
    <source>
        <dbReference type="ARBA" id="ARBA00022729"/>
    </source>
</evidence>
<keyword evidence="5 8" id="KW-1133">Transmembrane helix</keyword>
<feature type="transmembrane region" description="Helical" evidence="8">
    <location>
        <begin position="700"/>
        <end position="724"/>
    </location>
</feature>
<comment type="similarity">
    <text evidence="2">Belongs to the nonaspanin (TM9SF) (TC 9.A.2) family.</text>
</comment>
<evidence type="ECO:0000313" key="11">
    <source>
        <dbReference type="Proteomes" id="UP001458880"/>
    </source>
</evidence>
<gene>
    <name evidence="10" type="ORF">QE152_g6436</name>
</gene>
<dbReference type="CDD" id="cd20069">
    <property type="entry name" value="5TM_Oxa1-like"/>
    <property type="match status" value="1"/>
</dbReference>
<dbReference type="Pfam" id="PF10236">
    <property type="entry name" value="DAP3"/>
    <property type="match status" value="1"/>
</dbReference>
<reference evidence="10 11" key="1">
    <citation type="journal article" date="2024" name="BMC Genomics">
        <title>De novo assembly and annotation of Popillia japonica's genome with initial clues to its potential as an invasive pest.</title>
        <authorList>
            <person name="Cucini C."/>
            <person name="Boschi S."/>
            <person name="Funari R."/>
            <person name="Cardaioli E."/>
            <person name="Iannotti N."/>
            <person name="Marturano G."/>
            <person name="Paoli F."/>
            <person name="Bruttini M."/>
            <person name="Carapelli A."/>
            <person name="Frati F."/>
            <person name="Nardi F."/>
        </authorList>
    </citation>
    <scope>NUCLEOTIDE SEQUENCE [LARGE SCALE GENOMIC DNA]</scope>
    <source>
        <strain evidence="10">DMR45628</strain>
    </source>
</reference>
<feature type="transmembrane region" description="Helical" evidence="8">
    <location>
        <begin position="1216"/>
        <end position="1243"/>
    </location>
</feature>
<keyword evidence="3 7" id="KW-0812">Transmembrane</keyword>
<comment type="similarity">
    <text evidence="7">Belongs to the OXA1/ALB3/YidC family.</text>
</comment>
<dbReference type="GO" id="GO:0016020">
    <property type="term" value="C:membrane"/>
    <property type="evidence" value="ECO:0007669"/>
    <property type="project" value="UniProtKB-SubCell"/>
</dbReference>
<evidence type="ECO:0000256" key="2">
    <source>
        <dbReference type="ARBA" id="ARBA00005227"/>
    </source>
</evidence>
<protein>
    <submittedName>
        <fullName evidence="10">60Kd inner membrane protein</fullName>
    </submittedName>
</protein>
<name>A0AAW1MIA9_POPJA</name>
<evidence type="ECO:0000256" key="5">
    <source>
        <dbReference type="ARBA" id="ARBA00022989"/>
    </source>
</evidence>
<dbReference type="GO" id="GO:0005761">
    <property type="term" value="C:mitochondrial ribosome"/>
    <property type="evidence" value="ECO:0007669"/>
    <property type="project" value="InterPro"/>
</dbReference>
<dbReference type="GO" id="GO:0015935">
    <property type="term" value="C:small ribosomal subunit"/>
    <property type="evidence" value="ECO:0007669"/>
    <property type="project" value="InterPro"/>
</dbReference>
<feature type="transmembrane region" description="Helical" evidence="8">
    <location>
        <begin position="788"/>
        <end position="809"/>
    </location>
</feature>
<proteinExistence type="inferred from homology"/>
<dbReference type="Proteomes" id="UP001458880">
    <property type="component" value="Unassembled WGS sequence"/>
</dbReference>
<feature type="transmembrane region" description="Helical" evidence="8">
    <location>
        <begin position="561"/>
        <end position="584"/>
    </location>
</feature>
<evidence type="ECO:0000256" key="3">
    <source>
        <dbReference type="ARBA" id="ARBA00022692"/>
    </source>
</evidence>
<evidence type="ECO:0000256" key="8">
    <source>
        <dbReference type="SAM" id="Phobius"/>
    </source>
</evidence>
<evidence type="ECO:0000256" key="6">
    <source>
        <dbReference type="ARBA" id="ARBA00023136"/>
    </source>
</evidence>
<feature type="transmembrane region" description="Helical" evidence="8">
    <location>
        <begin position="859"/>
        <end position="879"/>
    </location>
</feature>
<dbReference type="PANTHER" id="PTHR10766">
    <property type="entry name" value="TRANSMEMBRANE 9 SUPERFAMILY PROTEIN"/>
    <property type="match status" value="1"/>
</dbReference>
<dbReference type="Pfam" id="PF02096">
    <property type="entry name" value="60KD_IMP"/>
    <property type="match status" value="1"/>
</dbReference>
<dbReference type="InterPro" id="IPR008092">
    <property type="entry name" value="Ribosomal_mS29_met"/>
</dbReference>
<feature type="domain" description="Membrane insertase YidC/Oxa/ALB C-terminal" evidence="9">
    <location>
        <begin position="86"/>
        <end position="304"/>
    </location>
</feature>
<dbReference type="PRINTS" id="PR01716">
    <property type="entry name" value="DEATHASSOCP3"/>
</dbReference>